<dbReference type="EMBL" id="JAKZGS010000005">
    <property type="protein sequence ID" value="MCH7398104.1"/>
    <property type="molecule type" value="Genomic_DNA"/>
</dbReference>
<keyword evidence="1" id="KW-0472">Membrane</keyword>
<accession>A0ABS9UNA7</accession>
<feature type="transmembrane region" description="Helical" evidence="1">
    <location>
        <begin position="151"/>
        <end position="170"/>
    </location>
</feature>
<feature type="transmembrane region" description="Helical" evidence="1">
    <location>
        <begin position="272"/>
        <end position="292"/>
    </location>
</feature>
<feature type="transmembrane region" description="Helical" evidence="1">
    <location>
        <begin position="363"/>
        <end position="382"/>
    </location>
</feature>
<name>A0ABS9UNA7_9BACT</name>
<dbReference type="RefSeq" id="WP_241274615.1">
    <property type="nucleotide sequence ID" value="NZ_JAKZGS010000005.1"/>
</dbReference>
<evidence type="ECO:0000313" key="2">
    <source>
        <dbReference type="EMBL" id="MCH7398104.1"/>
    </source>
</evidence>
<comment type="caution">
    <text evidence="2">The sequence shown here is derived from an EMBL/GenBank/DDBJ whole genome shotgun (WGS) entry which is preliminary data.</text>
</comment>
<feature type="transmembrane region" description="Helical" evidence="1">
    <location>
        <begin position="191"/>
        <end position="209"/>
    </location>
</feature>
<feature type="transmembrane region" description="Helical" evidence="1">
    <location>
        <begin position="388"/>
        <end position="406"/>
    </location>
</feature>
<feature type="transmembrane region" description="Helical" evidence="1">
    <location>
        <begin position="304"/>
        <end position="325"/>
    </location>
</feature>
<keyword evidence="1" id="KW-0812">Transmembrane</keyword>
<keyword evidence="1" id="KW-1133">Transmembrane helix</keyword>
<proteinExistence type="predicted"/>
<evidence type="ECO:0000313" key="3">
    <source>
        <dbReference type="Proteomes" id="UP001165488"/>
    </source>
</evidence>
<reference evidence="2" key="1">
    <citation type="submission" date="2022-03" db="EMBL/GenBank/DDBJ databases">
        <title>De novo assembled genomes of Belliella spp. (Cyclobacteriaceae) strains.</title>
        <authorList>
            <person name="Szabo A."/>
            <person name="Korponai K."/>
            <person name="Felfoldi T."/>
        </authorList>
    </citation>
    <scope>NUCLEOTIDE SEQUENCE</scope>
    <source>
        <strain evidence="2">DSM 107340</strain>
    </source>
</reference>
<keyword evidence="3" id="KW-1185">Reference proteome</keyword>
<dbReference type="Proteomes" id="UP001165488">
    <property type="component" value="Unassembled WGS sequence"/>
</dbReference>
<gene>
    <name evidence="2" type="ORF">MM236_08895</name>
</gene>
<organism evidence="2 3">
    <name type="scientific">Belliella calami</name>
    <dbReference type="NCBI Taxonomy" id="2923436"/>
    <lineage>
        <taxon>Bacteria</taxon>
        <taxon>Pseudomonadati</taxon>
        <taxon>Bacteroidota</taxon>
        <taxon>Cytophagia</taxon>
        <taxon>Cytophagales</taxon>
        <taxon>Cyclobacteriaceae</taxon>
        <taxon>Belliella</taxon>
    </lineage>
</organism>
<feature type="transmembrane region" description="Helical" evidence="1">
    <location>
        <begin position="331"/>
        <end position="351"/>
    </location>
</feature>
<sequence length="468" mass="51045">MIQQSTSPKNEMSSFRNLIIFSILLMFFGFHHFAAAQGIYTARGYWEETNKVTYKTIKKKQVVGDPVTDEEMSYLLDFEDFLNSYYQKLSENERNLYEKMRNQWDREVSQPTSVQPTPTEFEWRGIDRVIATTYGIYYGASLVSVLELDNFGVLGIPLMTGGMWALGPVINPKKFDDIDRSVIRANNAGRFLGLIYGGSLGLVIGGNTYNEGKTAFAFSTVGSIALGEVAFQMQKRRRYSEGHIEVMRHHGVLGSFVGISTISALNSDNGRIYGLGALVGGATGLALGNIASKKYPYSKGDGNYITNMSIIGTGIGFAIATQATIDNYSSGVILIPAAFSVIGTSIGQKTVKGVNLTNKQGSTINYASGGAALVGLGVAALAESGSPAVIIGLPSGFALITQQILFSKYKKENMNFDLSGKNKEESINYSLKFNPENYFVNQQLQAKATIFSSYSQLSAPIVNFKLNF</sequence>
<protein>
    <submittedName>
        <fullName evidence="2">Uncharacterized protein</fullName>
    </submittedName>
</protein>
<evidence type="ECO:0000256" key="1">
    <source>
        <dbReference type="SAM" id="Phobius"/>
    </source>
</evidence>